<keyword evidence="11 15" id="KW-1133">Transmembrane helix</keyword>
<evidence type="ECO:0000256" key="8">
    <source>
        <dbReference type="ARBA" id="ARBA00022801"/>
    </source>
</evidence>
<keyword evidence="13" id="KW-0961">Cell wall biogenesis/degradation</keyword>
<feature type="region of interest" description="Disordered" evidence="14">
    <location>
        <begin position="651"/>
        <end position="685"/>
    </location>
</feature>
<dbReference type="Pfam" id="PF00905">
    <property type="entry name" value="Transpeptidase"/>
    <property type="match status" value="1"/>
</dbReference>
<dbReference type="EC" id="3.4.16.4" evidence="18"/>
<dbReference type="Proteomes" id="UP000753802">
    <property type="component" value="Unassembled WGS sequence"/>
</dbReference>
<keyword evidence="10" id="KW-0573">Peptidoglycan synthesis</keyword>
<reference evidence="18 19" key="1">
    <citation type="submission" date="2020-01" db="EMBL/GenBank/DDBJ databases">
        <title>Genome analysis.</title>
        <authorList>
            <person name="Wu S."/>
            <person name="Wang G."/>
        </authorList>
    </citation>
    <scope>NUCLEOTIDE SEQUENCE [LARGE SCALE GENOMIC DNA]</scope>
    <source>
        <strain evidence="18 19">SYL130</strain>
    </source>
</reference>
<evidence type="ECO:0000256" key="13">
    <source>
        <dbReference type="ARBA" id="ARBA00023316"/>
    </source>
</evidence>
<dbReference type="InterPro" id="IPR017790">
    <property type="entry name" value="Penicillin-binding_protein_2"/>
</dbReference>
<keyword evidence="12 15" id="KW-0472">Membrane</keyword>
<evidence type="ECO:0000256" key="9">
    <source>
        <dbReference type="ARBA" id="ARBA00022960"/>
    </source>
</evidence>
<evidence type="ECO:0000259" key="17">
    <source>
        <dbReference type="Pfam" id="PF03717"/>
    </source>
</evidence>
<evidence type="ECO:0000313" key="19">
    <source>
        <dbReference type="Proteomes" id="UP000753802"/>
    </source>
</evidence>
<evidence type="ECO:0000256" key="6">
    <source>
        <dbReference type="ARBA" id="ARBA00022670"/>
    </source>
</evidence>
<keyword evidence="9" id="KW-0133">Cell shape</keyword>
<dbReference type="Gene3D" id="3.90.1310.10">
    <property type="entry name" value="Penicillin-binding protein 2a (Domain 2)"/>
    <property type="match status" value="1"/>
</dbReference>
<keyword evidence="19" id="KW-1185">Reference proteome</keyword>
<evidence type="ECO:0000256" key="2">
    <source>
        <dbReference type="ARBA" id="ARBA00004236"/>
    </source>
</evidence>
<dbReference type="Pfam" id="PF03717">
    <property type="entry name" value="PBP_dimer"/>
    <property type="match status" value="1"/>
</dbReference>
<keyword evidence="8 18" id="KW-0378">Hydrolase</keyword>
<feature type="domain" description="Penicillin-binding protein dimerisation" evidence="17">
    <location>
        <begin position="51"/>
        <end position="217"/>
    </location>
</feature>
<organism evidence="18 19">
    <name type="scientific">Sediminibacterium roseum</name>
    <dbReference type="NCBI Taxonomy" id="1978412"/>
    <lineage>
        <taxon>Bacteria</taxon>
        <taxon>Pseudomonadati</taxon>
        <taxon>Bacteroidota</taxon>
        <taxon>Chitinophagia</taxon>
        <taxon>Chitinophagales</taxon>
        <taxon>Chitinophagaceae</taxon>
        <taxon>Sediminibacterium</taxon>
    </lineage>
</organism>
<evidence type="ECO:0000256" key="1">
    <source>
        <dbReference type="ARBA" id="ARBA00004167"/>
    </source>
</evidence>
<evidence type="ECO:0000259" key="16">
    <source>
        <dbReference type="Pfam" id="PF00905"/>
    </source>
</evidence>
<sequence length="706" mass="79092">MPVFNQSRGRIVQIIFAVVFLVIIGQLVNLQIFSQKYKLAAENNAILRKVIYPDRGIIFDRKRRAILENSNIYDLMVIPSETRGMDTMAFCKLLNMDTADYKKKIRDLIFRNGYVKTSIFQPLLTDEMFARLNENIYKFPGFSLTLRSIRTYPYGVAGHVLGYIREVDSSYLRRHKDEGYQIGDYAGRTGLEAYYEKVLMGQRGVTNYIRDNKSRIQGSYENGAYDTAAVAGKNMHLSLDVELQKLGEKLMSNKVGSIVAIDPKTGGILCMISAPTYNPNFLTGSEQGKHFAEMFGDPREPFNNRGIGTYYSPGSTFKTVVGIIGLTEGVIDEHTTVSCPGYFTGCGNGKPKCLDKGVFRFTDAVAHSDNSYFSTVYKRFLEQRKFPGTDSALSAFNVYANSFGLGKKLGVDLPAEQAGLMPVAQNYRKEFGPRLYPCNLISNAIGQGKVLTTLTQLANVMAIIANRGWYYTPHLVDSIEGGDEFHMLDKFREKHYTDRRVPDSIYTAVQDGMEAVVNYGTAVRSKISDIVICGKTGTVENYARINGKDVKQPDHSFFGAFAPRDNPKIAIAVIVQNSDQGARVAAPIASLMIEKYLKDSIRGAERKAMELDYTNRVYIPPVMQAKILAKQAREDSIRRIKENRQLLEQKLSEKEAADSAIDESVDPDLPAKPATPPVKKVPARKTDRVTAWILPDEKKYKRNTAR</sequence>
<dbReference type="InterPro" id="IPR012338">
    <property type="entry name" value="Beta-lactam/transpept-like"/>
</dbReference>
<name>A0ABW9ZNH8_9BACT</name>
<keyword evidence="3" id="KW-1003">Cell membrane</keyword>
<feature type="transmembrane region" description="Helical" evidence="15">
    <location>
        <begin position="12"/>
        <end position="33"/>
    </location>
</feature>
<evidence type="ECO:0000256" key="7">
    <source>
        <dbReference type="ARBA" id="ARBA00022692"/>
    </source>
</evidence>
<keyword evidence="4" id="KW-0997">Cell inner membrane</keyword>
<dbReference type="EMBL" id="JAACJS010000002">
    <property type="protein sequence ID" value="NCI48646.1"/>
    <property type="molecule type" value="Genomic_DNA"/>
</dbReference>
<dbReference type="InterPro" id="IPR001460">
    <property type="entry name" value="PCN-bd_Tpept"/>
</dbReference>
<proteinExistence type="predicted"/>
<dbReference type="Gene3D" id="3.40.710.10">
    <property type="entry name" value="DD-peptidase/beta-lactamase superfamily"/>
    <property type="match status" value="1"/>
</dbReference>
<evidence type="ECO:0000256" key="5">
    <source>
        <dbReference type="ARBA" id="ARBA00022645"/>
    </source>
</evidence>
<keyword evidence="5 18" id="KW-0121">Carboxypeptidase</keyword>
<accession>A0ABW9ZNH8</accession>
<dbReference type="SUPFAM" id="SSF56601">
    <property type="entry name" value="beta-lactamase/transpeptidase-like"/>
    <property type="match status" value="1"/>
</dbReference>
<dbReference type="InterPro" id="IPR005311">
    <property type="entry name" value="PBP_dimer"/>
</dbReference>
<evidence type="ECO:0000256" key="3">
    <source>
        <dbReference type="ARBA" id="ARBA00022475"/>
    </source>
</evidence>
<evidence type="ECO:0000256" key="12">
    <source>
        <dbReference type="ARBA" id="ARBA00023136"/>
    </source>
</evidence>
<keyword evidence="7 15" id="KW-0812">Transmembrane</keyword>
<dbReference type="SUPFAM" id="SSF56519">
    <property type="entry name" value="Penicillin binding protein dimerisation domain"/>
    <property type="match status" value="1"/>
</dbReference>
<dbReference type="PANTHER" id="PTHR30627:SF2">
    <property type="entry name" value="PEPTIDOGLYCAN D,D-TRANSPEPTIDASE MRDA"/>
    <property type="match status" value="1"/>
</dbReference>
<evidence type="ECO:0000256" key="11">
    <source>
        <dbReference type="ARBA" id="ARBA00022989"/>
    </source>
</evidence>
<comment type="subcellular location">
    <subcellularLocation>
        <location evidence="2">Cell membrane</location>
    </subcellularLocation>
    <subcellularLocation>
        <location evidence="1">Membrane</location>
        <topology evidence="1">Single-pass membrane protein</topology>
    </subcellularLocation>
</comment>
<feature type="domain" description="Penicillin-binding protein transpeptidase" evidence="16">
    <location>
        <begin position="256"/>
        <end position="590"/>
    </location>
</feature>
<dbReference type="GO" id="GO:0009002">
    <property type="term" value="F:serine-type D-Ala-D-Ala carboxypeptidase activity"/>
    <property type="evidence" value="ECO:0007669"/>
    <property type="project" value="UniProtKB-EC"/>
</dbReference>
<dbReference type="NCBIfam" id="TIGR03423">
    <property type="entry name" value="pbp2_mrdA"/>
    <property type="match status" value="1"/>
</dbReference>
<dbReference type="RefSeq" id="WP_161816964.1">
    <property type="nucleotide sequence ID" value="NZ_JAACJS010000002.1"/>
</dbReference>
<evidence type="ECO:0000256" key="4">
    <source>
        <dbReference type="ARBA" id="ARBA00022519"/>
    </source>
</evidence>
<dbReference type="InterPro" id="IPR036138">
    <property type="entry name" value="PBP_dimer_sf"/>
</dbReference>
<comment type="caution">
    <text evidence="18">The sequence shown here is derived from an EMBL/GenBank/DDBJ whole genome shotgun (WGS) entry which is preliminary data.</text>
</comment>
<evidence type="ECO:0000313" key="18">
    <source>
        <dbReference type="EMBL" id="NCI48646.1"/>
    </source>
</evidence>
<evidence type="ECO:0000256" key="14">
    <source>
        <dbReference type="SAM" id="MobiDB-lite"/>
    </source>
</evidence>
<dbReference type="PANTHER" id="PTHR30627">
    <property type="entry name" value="PEPTIDOGLYCAN D,D-TRANSPEPTIDASE"/>
    <property type="match status" value="1"/>
</dbReference>
<dbReference type="Gene3D" id="3.30.1390.30">
    <property type="entry name" value="Penicillin-binding protein 2a, domain 3"/>
    <property type="match status" value="1"/>
</dbReference>
<evidence type="ECO:0000256" key="10">
    <source>
        <dbReference type="ARBA" id="ARBA00022984"/>
    </source>
</evidence>
<protein>
    <submittedName>
        <fullName evidence="18">Penicillin-binding protein 2</fullName>
        <ecNumber evidence="18">3.4.16.4</ecNumber>
    </submittedName>
</protein>
<gene>
    <name evidence="18" type="primary">mrdA</name>
    <name evidence="18" type="ORF">GWC95_01835</name>
</gene>
<dbReference type="InterPro" id="IPR050515">
    <property type="entry name" value="Beta-lactam/transpept"/>
</dbReference>
<evidence type="ECO:0000256" key="15">
    <source>
        <dbReference type="SAM" id="Phobius"/>
    </source>
</evidence>
<keyword evidence="6" id="KW-0645">Protease</keyword>